<evidence type="ECO:0000313" key="1">
    <source>
        <dbReference type="EMBL" id="BBW99474.1"/>
    </source>
</evidence>
<name>A0AAD1M4N7_9MYCO</name>
<dbReference type="EMBL" id="AP022560">
    <property type="protein sequence ID" value="BBW99474.1"/>
    <property type="molecule type" value="Genomic_DNA"/>
</dbReference>
<dbReference type="Proteomes" id="UP000466681">
    <property type="component" value="Chromosome"/>
</dbReference>
<protein>
    <submittedName>
        <fullName evidence="1">Uncharacterized protein</fullName>
    </submittedName>
</protein>
<accession>A0AAD1M4N7</accession>
<dbReference type="KEGG" id="mmor:MMOR_04110"/>
<keyword evidence="2" id="KW-1185">Reference proteome</keyword>
<proteinExistence type="predicted"/>
<dbReference type="AlphaFoldDB" id="A0AAD1M4N7"/>
<organism evidence="1 2">
    <name type="scientific">Mycolicibacterium moriokaense</name>
    <dbReference type="NCBI Taxonomy" id="39691"/>
    <lineage>
        <taxon>Bacteria</taxon>
        <taxon>Bacillati</taxon>
        <taxon>Actinomycetota</taxon>
        <taxon>Actinomycetes</taxon>
        <taxon>Mycobacteriales</taxon>
        <taxon>Mycobacteriaceae</taxon>
        <taxon>Mycolicibacterium</taxon>
    </lineage>
</organism>
<sequence>MSPNWPPIGTLALMLFIEISAALASCPKFDREYHARNSVTRSVSPQRIRPTHASQAVSSMDVISEKISYDRAAELGSIPTALPKRLVR</sequence>
<gene>
    <name evidence="1" type="ORF">MMOR_04110</name>
</gene>
<reference evidence="1 2" key="1">
    <citation type="journal article" date="2019" name="Emerg. Microbes Infect.">
        <title>Comprehensive subspecies identification of 175 nontuberculous mycobacteria species based on 7547 genomic profiles.</title>
        <authorList>
            <person name="Matsumoto Y."/>
            <person name="Kinjo T."/>
            <person name="Motooka D."/>
            <person name="Nabeya D."/>
            <person name="Jung N."/>
            <person name="Uechi K."/>
            <person name="Horii T."/>
            <person name="Iida T."/>
            <person name="Fujita J."/>
            <person name="Nakamura S."/>
        </authorList>
    </citation>
    <scope>NUCLEOTIDE SEQUENCE [LARGE SCALE GENOMIC DNA]</scope>
    <source>
        <strain evidence="1 2">JCM 6375</strain>
    </source>
</reference>
<evidence type="ECO:0000313" key="2">
    <source>
        <dbReference type="Proteomes" id="UP000466681"/>
    </source>
</evidence>